<dbReference type="GO" id="GO:0005737">
    <property type="term" value="C:cytoplasm"/>
    <property type="evidence" value="ECO:0007669"/>
    <property type="project" value="TreeGrafter"/>
</dbReference>
<organism evidence="4">
    <name type="scientific">Alexandrium monilatum</name>
    <dbReference type="NCBI Taxonomy" id="311494"/>
    <lineage>
        <taxon>Eukaryota</taxon>
        <taxon>Sar</taxon>
        <taxon>Alveolata</taxon>
        <taxon>Dinophyceae</taxon>
        <taxon>Gonyaulacales</taxon>
        <taxon>Pyrocystaceae</taxon>
        <taxon>Alexandrium</taxon>
    </lineage>
</organism>
<dbReference type="PANTHER" id="PTHR12651:SF1">
    <property type="entry name" value="26S PROTEASOME NON-ATPASE REGULATORY SUBUNIT 9"/>
    <property type="match status" value="1"/>
</dbReference>
<dbReference type="Gene3D" id="6.10.140.1710">
    <property type="match status" value="1"/>
</dbReference>
<keyword evidence="2" id="KW-0175">Coiled coil</keyword>
<evidence type="ECO:0000259" key="3">
    <source>
        <dbReference type="Pfam" id="PF18265"/>
    </source>
</evidence>
<accession>A0A7S4QK82</accession>
<dbReference type="EMBL" id="HBNR01031820">
    <property type="protein sequence ID" value="CAE4586181.1"/>
    <property type="molecule type" value="Transcribed_RNA"/>
</dbReference>
<evidence type="ECO:0000256" key="2">
    <source>
        <dbReference type="SAM" id="Coils"/>
    </source>
</evidence>
<reference evidence="4" key="1">
    <citation type="submission" date="2021-01" db="EMBL/GenBank/DDBJ databases">
        <authorList>
            <person name="Corre E."/>
            <person name="Pelletier E."/>
            <person name="Niang G."/>
            <person name="Scheremetjew M."/>
            <person name="Finn R."/>
            <person name="Kale V."/>
            <person name="Holt S."/>
            <person name="Cochrane G."/>
            <person name="Meng A."/>
            <person name="Brown T."/>
            <person name="Cohen L."/>
        </authorList>
    </citation>
    <scope>NUCLEOTIDE SEQUENCE</scope>
    <source>
        <strain evidence="4">CCMP3105</strain>
    </source>
</reference>
<dbReference type="Gene3D" id="2.30.42.10">
    <property type="match status" value="1"/>
</dbReference>
<dbReference type="InterPro" id="IPR040815">
    <property type="entry name" value="Nas2_N"/>
</dbReference>
<evidence type="ECO:0000256" key="1">
    <source>
        <dbReference type="ARBA" id="ARBA00023186"/>
    </source>
</evidence>
<dbReference type="Pfam" id="PF18265">
    <property type="entry name" value="Nas2_N"/>
    <property type="match status" value="1"/>
</dbReference>
<proteinExistence type="predicted"/>
<dbReference type="GO" id="GO:0005634">
    <property type="term" value="C:nucleus"/>
    <property type="evidence" value="ECO:0007669"/>
    <property type="project" value="TreeGrafter"/>
</dbReference>
<gene>
    <name evidence="4" type="ORF">AMON00008_LOCUS21779</name>
</gene>
<dbReference type="GO" id="GO:0070682">
    <property type="term" value="P:proteasome regulatory particle assembly"/>
    <property type="evidence" value="ECO:0007669"/>
    <property type="project" value="InterPro"/>
</dbReference>
<protein>
    <recommendedName>
        <fullName evidence="3">Nas2 N-terminal domain-containing protein</fullName>
    </recommendedName>
</protein>
<keyword evidence="1" id="KW-0143">Chaperone</keyword>
<dbReference type="PANTHER" id="PTHR12651">
    <property type="entry name" value="26S PROTEASOME NON-ATPASE REGULATORY SUBUNIT 9"/>
    <property type="match status" value="1"/>
</dbReference>
<feature type="domain" description="Nas2 N-terminal" evidence="3">
    <location>
        <begin position="24"/>
        <end position="102"/>
    </location>
</feature>
<name>A0A7S4QK82_9DINO</name>
<dbReference type="AlphaFoldDB" id="A0A7S4QK82"/>
<dbReference type="InterPro" id="IPR036034">
    <property type="entry name" value="PDZ_sf"/>
</dbReference>
<sequence>MAQGGCGHLAPYRAMAIAGLEEFQSLEKERDKLEAEIKSLHEYLNEPGMPGVKDSLVDEQGFPRADLDIYAIRKARNRLACAQTDHTEVMKKIEKALMAIHAGSCVSVPRAAPAGARAQDDGSPGDAAPIIQVIQLPPPPFAWIDEVCRFGHVDREESGDLNACFAAVARLVPQSVGTPIEVVVMRGKPPAKMVLQLIPRQWAGRGLLGCHMAPKAD</sequence>
<evidence type="ECO:0000313" key="4">
    <source>
        <dbReference type="EMBL" id="CAE4586181.1"/>
    </source>
</evidence>
<feature type="coiled-coil region" evidence="2">
    <location>
        <begin position="16"/>
        <end position="46"/>
    </location>
</feature>
<dbReference type="InterPro" id="IPR035269">
    <property type="entry name" value="PSMD9"/>
</dbReference>